<evidence type="ECO:0000259" key="7">
    <source>
        <dbReference type="Pfam" id="PF00746"/>
    </source>
</evidence>
<keyword evidence="4" id="KW-0572">Peptidoglycan-anchor</keyword>
<gene>
    <name evidence="8" type="ORF">IC227_06785</name>
</gene>
<accession>A0A931AWE7</accession>
<proteinExistence type="predicted"/>
<keyword evidence="6" id="KW-0812">Transmembrane</keyword>
<evidence type="ECO:0000256" key="1">
    <source>
        <dbReference type="ARBA" id="ARBA00022512"/>
    </source>
</evidence>
<evidence type="ECO:0000313" key="9">
    <source>
        <dbReference type="Proteomes" id="UP000637757"/>
    </source>
</evidence>
<name>A0A931AWE7_9ENTE</name>
<feature type="transmembrane region" description="Helical" evidence="6">
    <location>
        <begin position="40"/>
        <end position="58"/>
    </location>
</feature>
<evidence type="ECO:0000256" key="2">
    <source>
        <dbReference type="ARBA" id="ARBA00022525"/>
    </source>
</evidence>
<sequence>MEQSEIDGTGENAAGGTGTTGSENTDPEGNLPKTNETKNAAFSLLGALLVSMVGLSVFGKKEKPMKKSTNRNKLCN</sequence>
<comment type="caution">
    <text evidence="8">The sequence shown here is derived from an EMBL/GenBank/DDBJ whole genome shotgun (WGS) entry which is preliminary data.</text>
</comment>
<dbReference type="NCBIfam" id="TIGR01167">
    <property type="entry name" value="LPXTG_anchor"/>
    <property type="match status" value="1"/>
</dbReference>
<dbReference type="AlphaFoldDB" id="A0A931AWE7"/>
<evidence type="ECO:0000256" key="4">
    <source>
        <dbReference type="ARBA" id="ARBA00023088"/>
    </source>
</evidence>
<evidence type="ECO:0000313" key="8">
    <source>
        <dbReference type="EMBL" id="MBF8808075.1"/>
    </source>
</evidence>
<evidence type="ECO:0000256" key="6">
    <source>
        <dbReference type="SAM" id="Phobius"/>
    </source>
</evidence>
<protein>
    <submittedName>
        <fullName evidence="8">LPXTG cell wall anchor domain-containing protein</fullName>
    </submittedName>
</protein>
<keyword evidence="3" id="KW-0732">Signal</keyword>
<reference evidence="8" key="1">
    <citation type="submission" date="2020-09" db="EMBL/GenBank/DDBJ databases">
        <title>Genomic insights into the novelty and pathogenicity of a unique biofilm-forming Enterococcus sp. bacteria (Enterococcus lacertideformus) identified in reptiles.</title>
        <authorList>
            <person name="Agius J.E."/>
            <person name="Phalen D.N."/>
            <person name="Rose K."/>
            <person name="Eden J.-S."/>
        </authorList>
    </citation>
    <scope>NUCLEOTIDE SEQUENCE</scope>
    <source>
        <strain evidence="8">PHRS 0518</strain>
    </source>
</reference>
<keyword evidence="6" id="KW-0472">Membrane</keyword>
<dbReference type="Pfam" id="PF00746">
    <property type="entry name" value="Gram_pos_anchor"/>
    <property type="match status" value="1"/>
</dbReference>
<dbReference type="Proteomes" id="UP000637757">
    <property type="component" value="Unassembled WGS sequence"/>
</dbReference>
<evidence type="ECO:0000256" key="5">
    <source>
        <dbReference type="SAM" id="MobiDB-lite"/>
    </source>
</evidence>
<feature type="region of interest" description="Disordered" evidence="5">
    <location>
        <begin position="1"/>
        <end position="37"/>
    </location>
</feature>
<evidence type="ECO:0000256" key="3">
    <source>
        <dbReference type="ARBA" id="ARBA00022729"/>
    </source>
</evidence>
<organism evidence="8 9">
    <name type="scientific">Enterococcus lacertideformus</name>
    <dbReference type="NCBI Taxonomy" id="2771493"/>
    <lineage>
        <taxon>Bacteria</taxon>
        <taxon>Bacillati</taxon>
        <taxon>Bacillota</taxon>
        <taxon>Bacilli</taxon>
        <taxon>Lactobacillales</taxon>
        <taxon>Enterococcaceae</taxon>
        <taxon>Enterococcus</taxon>
    </lineage>
</organism>
<keyword evidence="1" id="KW-0134">Cell wall</keyword>
<keyword evidence="9" id="KW-1185">Reference proteome</keyword>
<keyword evidence="2" id="KW-0964">Secreted</keyword>
<feature type="domain" description="Gram-positive cocci surface proteins LPxTG" evidence="7">
    <location>
        <begin position="25"/>
        <end position="62"/>
    </location>
</feature>
<dbReference type="EMBL" id="JADAKE010000016">
    <property type="protein sequence ID" value="MBF8808075.1"/>
    <property type="molecule type" value="Genomic_DNA"/>
</dbReference>
<keyword evidence="6" id="KW-1133">Transmembrane helix</keyword>
<dbReference type="InterPro" id="IPR019931">
    <property type="entry name" value="LPXTG_anchor"/>
</dbReference>